<dbReference type="GO" id="GO:0008967">
    <property type="term" value="F:phosphoglycolate phosphatase activity"/>
    <property type="evidence" value="ECO:0007669"/>
    <property type="project" value="UniProtKB-UniRule"/>
</dbReference>
<dbReference type="UniPathway" id="UPA00865">
    <property type="reaction ID" value="UER00834"/>
</dbReference>
<dbReference type="InterPro" id="IPR037512">
    <property type="entry name" value="PGPase_prok"/>
</dbReference>
<dbReference type="FunFam" id="3.40.50.1000:FF:000022">
    <property type="entry name" value="Phosphoglycolate phosphatase"/>
    <property type="match status" value="1"/>
</dbReference>
<comment type="similarity">
    <text evidence="4 13">Belongs to the HAD-like hydrolase superfamily. CbbY/CbbZ/Gph/YieH family.</text>
</comment>
<keyword evidence="11 13" id="KW-0119">Carbohydrate metabolism</keyword>
<comment type="function">
    <text evidence="12 13">Specifically catalyzes the dephosphorylation of 2-phosphoglycolate. Is involved in the dissimilation of the intracellular 2-phosphoglycolate formed during the DNA repair of 3'-phosphoglycolate ends, a major class of DNA lesions induced by oxidative stress.</text>
</comment>
<dbReference type="InterPro" id="IPR036412">
    <property type="entry name" value="HAD-like_sf"/>
</dbReference>
<dbReference type="AlphaFoldDB" id="A0A069PYH9"/>
<evidence type="ECO:0000256" key="10">
    <source>
        <dbReference type="ARBA" id="ARBA00022842"/>
    </source>
</evidence>
<comment type="catalytic activity">
    <reaction evidence="1 13">
        <text>2-phosphoglycolate + H2O = glycolate + phosphate</text>
        <dbReference type="Rhea" id="RHEA:14369"/>
        <dbReference type="ChEBI" id="CHEBI:15377"/>
        <dbReference type="ChEBI" id="CHEBI:29805"/>
        <dbReference type="ChEBI" id="CHEBI:43474"/>
        <dbReference type="ChEBI" id="CHEBI:58033"/>
        <dbReference type="EC" id="3.1.3.18"/>
    </reaction>
</comment>
<accession>A0A069PYH9</accession>
<sequence>MQVMPRNLPVDAVLFDLDGTLLHTSPDIGRALNRALTERGIPPIAPDAAQGLIGGGSAVLVQRALSLLGRDDEAHTHSQVLRRYELAYESICQSPDGHLTQRCPGLEAALEQLRGMGIKLGVVTNKEMRFLEPLLLRFGLSGWFDIVVDGTACAKRKPDPAPLLHACDALAVEPAHTLFVGDSICDVQAAQAAGMPVVCVSYGYSAEHPVGELPCLRVIDDLTELPELIGGQPQLRKARRPAPAAYAAQRNDDQPGYLM</sequence>
<dbReference type="EMBL" id="JFHC01000016">
    <property type="protein sequence ID" value="KDR42466.1"/>
    <property type="molecule type" value="Genomic_DNA"/>
</dbReference>
<dbReference type="SFLD" id="SFLDS00003">
    <property type="entry name" value="Haloacid_Dehalogenase"/>
    <property type="match status" value="1"/>
</dbReference>
<proteinExistence type="inferred from homology"/>
<dbReference type="NCBIfam" id="TIGR01549">
    <property type="entry name" value="HAD-SF-IA-v1"/>
    <property type="match status" value="1"/>
</dbReference>
<evidence type="ECO:0000256" key="14">
    <source>
        <dbReference type="SAM" id="MobiDB-lite"/>
    </source>
</evidence>
<evidence type="ECO:0000313" key="16">
    <source>
        <dbReference type="Proteomes" id="UP000027466"/>
    </source>
</evidence>
<dbReference type="SUPFAM" id="SSF56784">
    <property type="entry name" value="HAD-like"/>
    <property type="match status" value="1"/>
</dbReference>
<dbReference type="STRING" id="60547.GCA_000751215_05463"/>
<evidence type="ECO:0000313" key="15">
    <source>
        <dbReference type="EMBL" id="KDR42466.1"/>
    </source>
</evidence>
<keyword evidence="9 13" id="KW-0378">Hydrolase</keyword>
<dbReference type="InterPro" id="IPR041492">
    <property type="entry name" value="HAD_2"/>
</dbReference>
<evidence type="ECO:0000256" key="8">
    <source>
        <dbReference type="ARBA" id="ARBA00022723"/>
    </source>
</evidence>
<comment type="cofactor">
    <cofactor evidence="2 13">
        <name>Mg(2+)</name>
        <dbReference type="ChEBI" id="CHEBI:18420"/>
    </cofactor>
</comment>
<evidence type="ECO:0000256" key="2">
    <source>
        <dbReference type="ARBA" id="ARBA00001946"/>
    </source>
</evidence>
<dbReference type="SFLD" id="SFLDG01129">
    <property type="entry name" value="C1.5:_HAD__Beta-PGM__Phosphata"/>
    <property type="match status" value="1"/>
</dbReference>
<dbReference type="GO" id="GO:0006281">
    <property type="term" value="P:DNA repair"/>
    <property type="evidence" value="ECO:0007669"/>
    <property type="project" value="TreeGrafter"/>
</dbReference>
<dbReference type="Gene3D" id="3.40.50.1000">
    <property type="entry name" value="HAD superfamily/HAD-like"/>
    <property type="match status" value="1"/>
</dbReference>
<name>A0A069PYH9_9BURK</name>
<dbReference type="InterPro" id="IPR050155">
    <property type="entry name" value="HAD-like_hydrolase_sf"/>
</dbReference>
<dbReference type="Gene3D" id="1.10.150.240">
    <property type="entry name" value="Putative phosphatase, domain 2"/>
    <property type="match status" value="1"/>
</dbReference>
<feature type="active site" description="Nucleophile" evidence="13">
    <location>
        <position position="16"/>
    </location>
</feature>
<dbReference type="InterPro" id="IPR023198">
    <property type="entry name" value="PGP-like_dom2"/>
</dbReference>
<dbReference type="Proteomes" id="UP000027466">
    <property type="component" value="Unassembled WGS sequence"/>
</dbReference>
<dbReference type="SFLD" id="SFLDG01135">
    <property type="entry name" value="C1.5.6:_HAD__Beta-PGM__Phospha"/>
    <property type="match status" value="1"/>
</dbReference>
<organism evidence="15 16">
    <name type="scientific">Caballeronia glathei</name>
    <dbReference type="NCBI Taxonomy" id="60547"/>
    <lineage>
        <taxon>Bacteria</taxon>
        <taxon>Pseudomonadati</taxon>
        <taxon>Pseudomonadota</taxon>
        <taxon>Betaproteobacteria</taxon>
        <taxon>Burkholderiales</taxon>
        <taxon>Burkholderiaceae</taxon>
        <taxon>Caballeronia</taxon>
    </lineage>
</organism>
<dbReference type="GO" id="GO:0046295">
    <property type="term" value="P:glycolate biosynthetic process"/>
    <property type="evidence" value="ECO:0007669"/>
    <property type="project" value="UniProtKB-UniRule"/>
</dbReference>
<dbReference type="GO" id="GO:0046872">
    <property type="term" value="F:metal ion binding"/>
    <property type="evidence" value="ECO:0007669"/>
    <property type="project" value="UniProtKB-KW"/>
</dbReference>
<evidence type="ECO:0000256" key="3">
    <source>
        <dbReference type="ARBA" id="ARBA00004818"/>
    </source>
</evidence>
<keyword evidence="8 13" id="KW-0479">Metal-binding</keyword>
<keyword evidence="7" id="KW-0113">Calvin cycle</keyword>
<keyword evidence="16" id="KW-1185">Reference proteome</keyword>
<dbReference type="PANTHER" id="PTHR43434">
    <property type="entry name" value="PHOSPHOGLYCOLATE PHOSPHATASE"/>
    <property type="match status" value="1"/>
</dbReference>
<keyword evidence="10 13" id="KW-0460">Magnesium</keyword>
<dbReference type="GO" id="GO:0019253">
    <property type="term" value="P:reductive pentose-phosphate cycle"/>
    <property type="evidence" value="ECO:0007669"/>
    <property type="project" value="UniProtKB-KW"/>
</dbReference>
<dbReference type="NCBIfam" id="TIGR01509">
    <property type="entry name" value="HAD-SF-IA-v3"/>
    <property type="match status" value="1"/>
</dbReference>
<evidence type="ECO:0000256" key="7">
    <source>
        <dbReference type="ARBA" id="ARBA00022567"/>
    </source>
</evidence>
<evidence type="ECO:0000256" key="11">
    <source>
        <dbReference type="ARBA" id="ARBA00023277"/>
    </source>
</evidence>
<dbReference type="PANTHER" id="PTHR43434:SF1">
    <property type="entry name" value="PHOSPHOGLYCOLATE PHOSPHATASE"/>
    <property type="match status" value="1"/>
</dbReference>
<dbReference type="InterPro" id="IPR006549">
    <property type="entry name" value="HAD-SF_hydro_IIIA"/>
</dbReference>
<dbReference type="EC" id="3.1.3.18" evidence="6 13"/>
<gene>
    <name evidence="15" type="ORF">BG61_08990</name>
</gene>
<dbReference type="Pfam" id="PF13419">
    <property type="entry name" value="HAD_2"/>
    <property type="match status" value="1"/>
</dbReference>
<evidence type="ECO:0000256" key="9">
    <source>
        <dbReference type="ARBA" id="ARBA00022801"/>
    </source>
</evidence>
<feature type="binding site" evidence="13">
    <location>
        <position position="16"/>
    </location>
    <ligand>
        <name>Mg(2+)</name>
        <dbReference type="ChEBI" id="CHEBI:18420"/>
    </ligand>
</feature>
<dbReference type="InterPro" id="IPR006439">
    <property type="entry name" value="HAD-SF_hydro_IA"/>
</dbReference>
<feature type="binding site" evidence="13">
    <location>
        <position position="182"/>
    </location>
    <ligand>
        <name>Mg(2+)</name>
        <dbReference type="ChEBI" id="CHEBI:18420"/>
    </ligand>
</feature>
<comment type="subunit">
    <text evidence="5">Homotrimer.</text>
</comment>
<dbReference type="NCBIfam" id="TIGR01449">
    <property type="entry name" value="PGP_bact"/>
    <property type="match status" value="1"/>
</dbReference>
<dbReference type="RefSeq" id="WP_051672467.1">
    <property type="nucleotide sequence ID" value="NZ_CADFFX010000022.1"/>
</dbReference>
<reference evidence="15 16" key="1">
    <citation type="submission" date="2014-03" db="EMBL/GenBank/DDBJ databases">
        <title>Draft Genome Sequences of Four Burkholderia Strains.</title>
        <authorList>
            <person name="Liu X.Y."/>
            <person name="Li C.X."/>
            <person name="Xu J.H."/>
        </authorList>
    </citation>
    <scope>NUCLEOTIDE SEQUENCE [LARGE SCALE GENOMIC DNA]</scope>
    <source>
        <strain evidence="15 16">DSM 50014</strain>
    </source>
</reference>
<feature type="region of interest" description="Disordered" evidence="14">
    <location>
        <begin position="233"/>
        <end position="259"/>
    </location>
</feature>
<dbReference type="GO" id="GO:0005829">
    <property type="term" value="C:cytosol"/>
    <property type="evidence" value="ECO:0007669"/>
    <property type="project" value="TreeGrafter"/>
</dbReference>
<evidence type="ECO:0000256" key="1">
    <source>
        <dbReference type="ARBA" id="ARBA00000830"/>
    </source>
</evidence>
<evidence type="ECO:0000256" key="13">
    <source>
        <dbReference type="HAMAP-Rule" id="MF_00495"/>
    </source>
</evidence>
<evidence type="ECO:0000256" key="6">
    <source>
        <dbReference type="ARBA" id="ARBA00013078"/>
    </source>
</evidence>
<evidence type="ECO:0000256" key="4">
    <source>
        <dbReference type="ARBA" id="ARBA00006171"/>
    </source>
</evidence>
<protein>
    <recommendedName>
        <fullName evidence="6 13">Phosphoglycolate phosphatase</fullName>
        <shortName evidence="13">PGP</shortName>
        <shortName evidence="13">PGPase</shortName>
        <ecNumber evidence="6 13">3.1.3.18</ecNumber>
    </recommendedName>
</protein>
<comment type="caution">
    <text evidence="15">The sequence shown here is derived from an EMBL/GenBank/DDBJ whole genome shotgun (WGS) entry which is preliminary data.</text>
</comment>
<evidence type="ECO:0000256" key="5">
    <source>
        <dbReference type="ARBA" id="ARBA00011233"/>
    </source>
</evidence>
<comment type="pathway">
    <text evidence="3 13">Organic acid metabolism; glycolate biosynthesis; glycolate from 2-phosphoglycolate: step 1/1.</text>
</comment>
<dbReference type="NCBIfam" id="TIGR01662">
    <property type="entry name" value="HAD-SF-IIIA"/>
    <property type="match status" value="1"/>
</dbReference>
<feature type="binding site" evidence="13">
    <location>
        <position position="18"/>
    </location>
    <ligand>
        <name>Mg(2+)</name>
        <dbReference type="ChEBI" id="CHEBI:18420"/>
    </ligand>
</feature>
<dbReference type="PRINTS" id="PR00413">
    <property type="entry name" value="HADHALOGNASE"/>
</dbReference>
<dbReference type="HAMAP" id="MF_00495">
    <property type="entry name" value="GPH_hydrolase_bact"/>
    <property type="match status" value="1"/>
</dbReference>
<dbReference type="InterPro" id="IPR023214">
    <property type="entry name" value="HAD_sf"/>
</dbReference>
<evidence type="ECO:0000256" key="12">
    <source>
        <dbReference type="ARBA" id="ARBA00059247"/>
    </source>
</evidence>